<feature type="region of interest" description="Disordered" evidence="1">
    <location>
        <begin position="685"/>
        <end position="752"/>
    </location>
</feature>
<gene>
    <name evidence="3" type="ORF">EVOR1521_LOCUS8634</name>
</gene>
<keyword evidence="4" id="KW-1185">Reference proteome</keyword>
<protein>
    <submittedName>
        <fullName evidence="3">Uncharacterized protein</fullName>
    </submittedName>
</protein>
<accession>A0AA36I6X7</accession>
<reference evidence="3" key="1">
    <citation type="submission" date="2023-08" db="EMBL/GenBank/DDBJ databases">
        <authorList>
            <person name="Chen Y."/>
            <person name="Shah S."/>
            <person name="Dougan E. K."/>
            <person name="Thang M."/>
            <person name="Chan C."/>
        </authorList>
    </citation>
    <scope>NUCLEOTIDE SEQUENCE</scope>
</reference>
<keyword evidence="2" id="KW-0812">Transmembrane</keyword>
<feature type="transmembrane region" description="Helical" evidence="2">
    <location>
        <begin position="633"/>
        <end position="651"/>
    </location>
</feature>
<feature type="transmembrane region" description="Helical" evidence="2">
    <location>
        <begin position="608"/>
        <end position="626"/>
    </location>
</feature>
<feature type="transmembrane region" description="Helical" evidence="2">
    <location>
        <begin position="390"/>
        <end position="409"/>
    </location>
</feature>
<feature type="transmembrane region" description="Helical" evidence="2">
    <location>
        <begin position="580"/>
        <end position="602"/>
    </location>
</feature>
<comment type="caution">
    <text evidence="3">The sequence shown here is derived from an EMBL/GenBank/DDBJ whole genome shotgun (WGS) entry which is preliminary data.</text>
</comment>
<proteinExistence type="predicted"/>
<evidence type="ECO:0000313" key="4">
    <source>
        <dbReference type="Proteomes" id="UP001178507"/>
    </source>
</evidence>
<sequence>MFAALCLAGLALAATQELHFGARHGPRKRLVRRGNHSLLESRASKFLAELSGCSLEEADAFWETHPYVRSDDKTQQQIRAMQALREVKRVFLSQEVPLILVGDLLLGWRRGCLAVGQASVATFGQWLDLPRLQKALEENGHQLDAEHCPHATSAGCSCGGSDLETSRMWKLEVNLAMPENDWLRVGVGVLFPGPPQWATHQPGLFARCASACADDCRSCPLALTKTQASSGRFFACPLPLHDFRLITWMNDTFWVPADVDAYLAAEYDNWPETEETSAARSCAAAESSGLSSWAYPSEVPGLASKEEVARMQRRAEVDRRGKILAAATAESALWRKFFGTRSIAWPSRPSSVPSLPLAPAPAASASASGAGPALALALALVTLKALRLDLLQASLFLLYILLLCARSFLQWEVSTSFAPQAAVSNALAASLLQAVAAVGLNFFLTGKPAWQQCRSRPNGRQPIWVLALVPGVLQSLNLLLSFVSLSSLDPLSYLILMSNEAIFARKERSNVRRVLAGTLSLAASALVGHGLLSRGGGLGLAAAVAQVAAEACGNWWSTRALGAVGAPIDVLQACQHCQGFVVLLVFATLWCGAPFPSGYWLGFLESRSMPACVACMCLLLLVQPYLVKEVPSYLMASSAATCIFVVGFVQYELDLGLPASMHTLQALVLALLAAALHGLAANEARQRGRMQGPGLEFTRPASTATTPKKRSALRPPPPKKPWAKPSSEVGSTAAPSNSSVCEESDAETAGSR</sequence>
<organism evidence="3 4">
    <name type="scientific">Effrenium voratum</name>
    <dbReference type="NCBI Taxonomy" id="2562239"/>
    <lineage>
        <taxon>Eukaryota</taxon>
        <taxon>Sar</taxon>
        <taxon>Alveolata</taxon>
        <taxon>Dinophyceae</taxon>
        <taxon>Suessiales</taxon>
        <taxon>Symbiodiniaceae</taxon>
        <taxon>Effrenium</taxon>
    </lineage>
</organism>
<feature type="transmembrane region" description="Helical" evidence="2">
    <location>
        <begin position="464"/>
        <end position="488"/>
    </location>
</feature>
<dbReference type="AlphaFoldDB" id="A0AA36I6X7"/>
<name>A0AA36I6X7_9DINO</name>
<evidence type="ECO:0000313" key="3">
    <source>
        <dbReference type="EMBL" id="CAJ1380779.1"/>
    </source>
</evidence>
<keyword evidence="2" id="KW-0472">Membrane</keyword>
<evidence type="ECO:0000256" key="2">
    <source>
        <dbReference type="SAM" id="Phobius"/>
    </source>
</evidence>
<feature type="compositionally biased region" description="Polar residues" evidence="1">
    <location>
        <begin position="728"/>
        <end position="741"/>
    </location>
</feature>
<feature type="transmembrane region" description="Helical" evidence="2">
    <location>
        <begin position="421"/>
        <end position="444"/>
    </location>
</feature>
<keyword evidence="2" id="KW-1133">Transmembrane helix</keyword>
<dbReference type="EMBL" id="CAUJNA010000746">
    <property type="protein sequence ID" value="CAJ1380779.1"/>
    <property type="molecule type" value="Genomic_DNA"/>
</dbReference>
<dbReference type="Proteomes" id="UP001178507">
    <property type="component" value="Unassembled WGS sequence"/>
</dbReference>
<feature type="transmembrane region" description="Helical" evidence="2">
    <location>
        <begin position="663"/>
        <end position="681"/>
    </location>
</feature>
<evidence type="ECO:0000256" key="1">
    <source>
        <dbReference type="SAM" id="MobiDB-lite"/>
    </source>
</evidence>